<dbReference type="InterPro" id="IPR024731">
    <property type="entry name" value="NELL2-like_EGF"/>
</dbReference>
<dbReference type="PRINTS" id="PR00633">
    <property type="entry name" value="RCCNDNSATION"/>
</dbReference>
<dbReference type="SMART" id="SM00179">
    <property type="entry name" value="EGF_CA"/>
    <property type="match status" value="2"/>
</dbReference>
<keyword evidence="5" id="KW-1015">Disulfide bond</keyword>
<feature type="chain" id="PRO_5020224799" description="EGF-like domain-containing protein" evidence="6">
    <location>
        <begin position="20"/>
        <end position="857"/>
    </location>
</feature>
<dbReference type="InterPro" id="IPR001881">
    <property type="entry name" value="EGF-like_Ca-bd_dom"/>
</dbReference>
<dbReference type="InterPro" id="IPR009091">
    <property type="entry name" value="RCC1/BLIP-II"/>
</dbReference>
<dbReference type="Gene3D" id="2.130.10.30">
    <property type="entry name" value="Regulator of chromosome condensation 1/beta-lactamase-inhibitor protein II"/>
    <property type="match status" value="4"/>
</dbReference>
<dbReference type="FunFam" id="2.10.25.10:FF:000038">
    <property type="entry name" value="Fibrillin 2"/>
    <property type="match status" value="2"/>
</dbReference>
<evidence type="ECO:0000256" key="2">
    <source>
        <dbReference type="ARBA" id="ARBA00022658"/>
    </source>
</evidence>
<dbReference type="Pfam" id="PF13540">
    <property type="entry name" value="RCC1_2"/>
    <property type="match status" value="3"/>
</dbReference>
<organism evidence="8 9">
    <name type="scientific">Polyangium fumosum</name>
    <dbReference type="NCBI Taxonomy" id="889272"/>
    <lineage>
        <taxon>Bacteria</taxon>
        <taxon>Pseudomonadati</taxon>
        <taxon>Myxococcota</taxon>
        <taxon>Polyangia</taxon>
        <taxon>Polyangiales</taxon>
        <taxon>Polyangiaceae</taxon>
        <taxon>Polyangium</taxon>
    </lineage>
</organism>
<gene>
    <name evidence="8" type="ORF">E8A74_03495</name>
</gene>
<dbReference type="InterPro" id="IPR049883">
    <property type="entry name" value="NOTCH1_EGF-like"/>
</dbReference>
<dbReference type="InterPro" id="IPR018097">
    <property type="entry name" value="EGF_Ca-bd_CS"/>
</dbReference>
<dbReference type="AlphaFoldDB" id="A0A4U1JLJ1"/>
<evidence type="ECO:0000256" key="4">
    <source>
        <dbReference type="ARBA" id="ARBA00022737"/>
    </source>
</evidence>
<dbReference type="Gene3D" id="2.10.25.10">
    <property type="entry name" value="Laminin"/>
    <property type="match status" value="2"/>
</dbReference>
<evidence type="ECO:0000256" key="3">
    <source>
        <dbReference type="ARBA" id="ARBA00022729"/>
    </source>
</evidence>
<keyword evidence="4" id="KW-0677">Repeat</keyword>
<dbReference type="InterPro" id="IPR000152">
    <property type="entry name" value="EGF-type_Asp/Asn_hydroxyl_site"/>
</dbReference>
<protein>
    <recommendedName>
        <fullName evidence="7">EGF-like domain-containing protein</fullName>
    </recommendedName>
</protein>
<dbReference type="SMART" id="SM00181">
    <property type="entry name" value="EGF"/>
    <property type="match status" value="2"/>
</dbReference>
<reference evidence="8 9" key="1">
    <citation type="submission" date="2019-04" db="EMBL/GenBank/DDBJ databases">
        <authorList>
            <person name="Li Y."/>
            <person name="Wang J."/>
        </authorList>
    </citation>
    <scope>NUCLEOTIDE SEQUENCE [LARGE SCALE GENOMIC DNA]</scope>
    <source>
        <strain evidence="8 9">DSM 14668</strain>
    </source>
</reference>
<dbReference type="Proteomes" id="UP000309215">
    <property type="component" value="Unassembled WGS sequence"/>
</dbReference>
<dbReference type="GO" id="GO:0005085">
    <property type="term" value="F:guanyl-nucleotide exchange factor activity"/>
    <property type="evidence" value="ECO:0007669"/>
    <property type="project" value="TreeGrafter"/>
</dbReference>
<dbReference type="Pfam" id="PF25390">
    <property type="entry name" value="WD40_RLD"/>
    <property type="match status" value="1"/>
</dbReference>
<dbReference type="Pfam" id="PF12947">
    <property type="entry name" value="EGF_3"/>
    <property type="match status" value="1"/>
</dbReference>
<evidence type="ECO:0000313" key="8">
    <source>
        <dbReference type="EMBL" id="TKD12823.1"/>
    </source>
</evidence>
<dbReference type="GO" id="GO:0005509">
    <property type="term" value="F:calcium ion binding"/>
    <property type="evidence" value="ECO:0007669"/>
    <property type="project" value="InterPro"/>
</dbReference>
<dbReference type="CDD" id="cd00054">
    <property type="entry name" value="EGF_CA"/>
    <property type="match status" value="2"/>
</dbReference>
<dbReference type="InterPro" id="IPR051553">
    <property type="entry name" value="Ran_GTPase-activating"/>
</dbReference>
<evidence type="ECO:0000259" key="7">
    <source>
        <dbReference type="PROSITE" id="PS50026"/>
    </source>
</evidence>
<sequence length="857" mass="87190">MLRGARARAWFVLVSLAAAACGGGGAGGSGGSGGAGGSGGGGGAGSGGSGGAGGDPFAVDECALGLDDCAPDAECVDTPGFYTCTCKPGYEGDGKTCADVDECTTLLHDCDTNATCTNMLGGFQCACPAGFSGDGKTCDAKYSSVSAGQYHACAIRTDKTLHCWGLNTSGQVGTGTSDQVFLRPVPASGATNWVSVSAGGTFTCALDETKRISCFGSGSVGQIGDGLGVAQSTPAIGAGGYEDWVSLSAGSTHACGIRTGGALYCWGQNNRGQIGDNTTNNALSPVLVDAGPWSMVSAGTEFTCGVKTNGTLHCWGFNNARQLGDGTNAGQRLVPTQEFTAATTWVSVSTGNAFTCAAKTDGTRHCWGANSVGQVGDGLLATVLTPKAADMATDWSANLDVGDLAGCGQKASGELHCWGDGSVGQTGQPNNEGPTLTPLPVANISDWVSFSSGLRFACGVRQTGDLLCWGSASRGALGLGFSADRTEVTPVSADTDWERVDTQLDNGCGIRTGGKLFCWGRNVYGHLGDGTTRTRVTPVEIGAGKVWKRITLGRTHSCGIASDGGSGPDVPYCWGLDGNGELGNGPVVTSQLLPTAVNPTAGNESPWVEIAAGYNHTCAVRQDKTLWCWGRNASGQLGDASTATRTDPKQIAPAEPADWLDVAASGDFTCGLREGGNVSCWGLNNLGHLGQGDVVSPVNVPKPVPGTYAAIDAGANHTCGVRLDGTLWCWGRNNNGELGLGNAVTPMMTPMQVGNATDWARPFLGQGLSTCATKKNGDLHCWGVGSFGQLALGNLSSFNAPQKIPSVGPWKVLSLGNEHTCGIAQDGVLSCWGAAYYGQLGSGLPFLSTPTPVLDPI</sequence>
<dbReference type="PROSITE" id="PS50012">
    <property type="entry name" value="RCC1_3"/>
    <property type="match status" value="9"/>
</dbReference>
<dbReference type="PROSITE" id="PS00010">
    <property type="entry name" value="ASX_HYDROXYL"/>
    <property type="match status" value="2"/>
</dbReference>
<comment type="caution">
    <text evidence="8">The sequence shown here is derived from an EMBL/GenBank/DDBJ whole genome shotgun (WGS) entry which is preliminary data.</text>
</comment>
<dbReference type="Pfam" id="PF00415">
    <property type="entry name" value="RCC1"/>
    <property type="match status" value="2"/>
</dbReference>
<feature type="domain" description="EGF-like" evidence="7">
    <location>
        <begin position="99"/>
        <end position="139"/>
    </location>
</feature>
<evidence type="ECO:0000256" key="6">
    <source>
        <dbReference type="SAM" id="SignalP"/>
    </source>
</evidence>
<evidence type="ECO:0000256" key="5">
    <source>
        <dbReference type="ARBA" id="ARBA00023157"/>
    </source>
</evidence>
<evidence type="ECO:0000313" key="9">
    <source>
        <dbReference type="Proteomes" id="UP000309215"/>
    </source>
</evidence>
<dbReference type="InterPro" id="IPR000408">
    <property type="entry name" value="Reg_chr_condens"/>
</dbReference>
<dbReference type="EMBL" id="SSMQ01000002">
    <property type="protein sequence ID" value="TKD12823.1"/>
    <property type="molecule type" value="Genomic_DNA"/>
</dbReference>
<accession>A0A4U1JLJ1</accession>
<dbReference type="PROSITE" id="PS01186">
    <property type="entry name" value="EGF_2"/>
    <property type="match status" value="2"/>
</dbReference>
<evidence type="ECO:0000256" key="1">
    <source>
        <dbReference type="ARBA" id="ARBA00022536"/>
    </source>
</evidence>
<dbReference type="InterPro" id="IPR009030">
    <property type="entry name" value="Growth_fac_rcpt_cys_sf"/>
</dbReference>
<dbReference type="PANTHER" id="PTHR45982:SF1">
    <property type="entry name" value="REGULATOR OF CHROMOSOME CONDENSATION"/>
    <property type="match status" value="1"/>
</dbReference>
<keyword evidence="1" id="KW-0245">EGF-like domain</keyword>
<keyword evidence="9" id="KW-1185">Reference proteome</keyword>
<dbReference type="InterPro" id="IPR058923">
    <property type="entry name" value="RCC1-like_dom"/>
</dbReference>
<name>A0A4U1JLJ1_9BACT</name>
<dbReference type="GO" id="GO:0005737">
    <property type="term" value="C:cytoplasm"/>
    <property type="evidence" value="ECO:0007669"/>
    <property type="project" value="TreeGrafter"/>
</dbReference>
<dbReference type="PROSITE" id="PS01187">
    <property type="entry name" value="EGF_CA"/>
    <property type="match status" value="1"/>
</dbReference>
<feature type="domain" description="EGF-like" evidence="7">
    <location>
        <begin position="58"/>
        <end position="98"/>
    </location>
</feature>
<feature type="signal peptide" evidence="6">
    <location>
        <begin position="1"/>
        <end position="19"/>
    </location>
</feature>
<dbReference type="PROSITE" id="PS50026">
    <property type="entry name" value="EGF_3"/>
    <property type="match status" value="2"/>
</dbReference>
<dbReference type="InterPro" id="IPR000742">
    <property type="entry name" value="EGF"/>
</dbReference>
<dbReference type="Pfam" id="PF07645">
    <property type="entry name" value="EGF_CA"/>
    <property type="match status" value="1"/>
</dbReference>
<dbReference type="SUPFAM" id="SSF57184">
    <property type="entry name" value="Growth factor receptor domain"/>
    <property type="match status" value="1"/>
</dbReference>
<keyword evidence="2" id="KW-0344">Guanine-nucleotide releasing factor</keyword>
<keyword evidence="3 6" id="KW-0732">Signal</keyword>
<dbReference type="PANTHER" id="PTHR45982">
    <property type="entry name" value="REGULATOR OF CHROMOSOME CONDENSATION"/>
    <property type="match status" value="1"/>
</dbReference>
<dbReference type="PROSITE" id="PS51257">
    <property type="entry name" value="PROKAR_LIPOPROTEIN"/>
    <property type="match status" value="1"/>
</dbReference>
<dbReference type="SUPFAM" id="SSF50985">
    <property type="entry name" value="RCC1/BLIP-II"/>
    <property type="match status" value="2"/>
</dbReference>
<proteinExistence type="predicted"/>